<evidence type="ECO:0000256" key="4">
    <source>
        <dbReference type="ARBA" id="ARBA00023136"/>
    </source>
</evidence>
<dbReference type="InterPro" id="IPR033881">
    <property type="entry name" value="vWA_BatA_type"/>
</dbReference>
<dbReference type="Proteomes" id="UP001207337">
    <property type="component" value="Unassembled WGS sequence"/>
</dbReference>
<gene>
    <name evidence="7" type="ORF">LQ318_01975</name>
</gene>
<feature type="domain" description="VWFA" evidence="6">
    <location>
        <begin position="90"/>
        <end position="283"/>
    </location>
</feature>
<dbReference type="PANTHER" id="PTHR22550:SF5">
    <property type="entry name" value="LEUCINE ZIPPER PROTEIN 4"/>
    <property type="match status" value="1"/>
</dbReference>
<evidence type="ECO:0000313" key="7">
    <source>
        <dbReference type="EMBL" id="MCW9711659.1"/>
    </source>
</evidence>
<feature type="transmembrane region" description="Helical" evidence="5">
    <location>
        <begin position="306"/>
        <end position="325"/>
    </location>
</feature>
<dbReference type="InterPro" id="IPR002035">
    <property type="entry name" value="VWF_A"/>
</dbReference>
<evidence type="ECO:0000256" key="3">
    <source>
        <dbReference type="ARBA" id="ARBA00022989"/>
    </source>
</evidence>
<reference evidence="7 8" key="1">
    <citation type="submission" date="2021-11" db="EMBL/GenBank/DDBJ databases">
        <title>Aliifidinibius sp. nov., a new bacterium isolated from saline soil.</title>
        <authorList>
            <person name="Galisteo C."/>
            <person name="De La Haba R."/>
            <person name="Sanchez-Porro C."/>
            <person name="Ventosa A."/>
        </authorList>
    </citation>
    <scope>NUCLEOTIDE SEQUENCE [LARGE SCALE GENOMIC DNA]</scope>
    <source>
        <strain evidence="7 8">KACC 190600</strain>
    </source>
</reference>
<sequence>MSWANPQWLWLLLLLIPVIGYQLWKYLGNRNPTLTFSNTSTLSELSGSWKNYGIYLAPLFQCIAFILVVCALARPQYQNTTVERNAEGIDIVLTLDISTSMKAEDLKPNRLEAAKNVASDFIDQRVSDRIGLVLFARQSFTAVPPTLDYDLLNRLLGEVEMGVVEDGTAIGMGIATAVNRLKESRAESKVIILLTDGQNNSGEIDPVTAAELALSHNIKIYTIGAGTRGTAPYPVQDPIFGNRYQNVEVNIDEEMLTEIANMTDGNYFRATDTENLQEIYDQINELEKTEIEEIIYTDYQDLYPRFLLPAVFLFILSIVSDRLIFRNAVE</sequence>
<dbReference type="InterPro" id="IPR036465">
    <property type="entry name" value="vWFA_dom_sf"/>
</dbReference>
<dbReference type="Pfam" id="PF00092">
    <property type="entry name" value="VWA"/>
    <property type="match status" value="1"/>
</dbReference>
<dbReference type="Pfam" id="PF07584">
    <property type="entry name" value="BatA"/>
    <property type="match status" value="1"/>
</dbReference>
<evidence type="ECO:0000256" key="2">
    <source>
        <dbReference type="ARBA" id="ARBA00022692"/>
    </source>
</evidence>
<organism evidence="7 8">
    <name type="scientific">Fodinibius salicampi</name>
    <dbReference type="NCBI Taxonomy" id="1920655"/>
    <lineage>
        <taxon>Bacteria</taxon>
        <taxon>Pseudomonadati</taxon>
        <taxon>Balneolota</taxon>
        <taxon>Balneolia</taxon>
        <taxon>Balneolales</taxon>
        <taxon>Balneolaceae</taxon>
        <taxon>Fodinibius</taxon>
    </lineage>
</organism>
<dbReference type="SUPFAM" id="SSF53300">
    <property type="entry name" value="vWA-like"/>
    <property type="match status" value="1"/>
</dbReference>
<dbReference type="SMART" id="SM00327">
    <property type="entry name" value="VWA"/>
    <property type="match status" value="1"/>
</dbReference>
<protein>
    <submittedName>
        <fullName evidence="7">VWA domain-containing protein</fullName>
    </submittedName>
</protein>
<feature type="transmembrane region" description="Helical" evidence="5">
    <location>
        <begin position="52"/>
        <end position="73"/>
    </location>
</feature>
<dbReference type="Gene3D" id="3.40.50.410">
    <property type="entry name" value="von Willebrand factor, type A domain"/>
    <property type="match status" value="1"/>
</dbReference>
<evidence type="ECO:0000256" key="1">
    <source>
        <dbReference type="ARBA" id="ARBA00022475"/>
    </source>
</evidence>
<evidence type="ECO:0000313" key="8">
    <source>
        <dbReference type="Proteomes" id="UP001207337"/>
    </source>
</evidence>
<proteinExistence type="predicted"/>
<accession>A0ABT3PUX7</accession>
<dbReference type="CDD" id="cd01467">
    <property type="entry name" value="vWA_BatA_type"/>
    <property type="match status" value="1"/>
</dbReference>
<evidence type="ECO:0000256" key="5">
    <source>
        <dbReference type="SAM" id="Phobius"/>
    </source>
</evidence>
<keyword evidence="1" id="KW-1003">Cell membrane</keyword>
<keyword evidence="4 5" id="KW-0472">Membrane</keyword>
<dbReference type="RefSeq" id="WP_265787057.1">
    <property type="nucleotide sequence ID" value="NZ_BAABRS010000001.1"/>
</dbReference>
<dbReference type="InterPro" id="IPR050768">
    <property type="entry name" value="UPF0353/GerABKA_families"/>
</dbReference>
<dbReference type="EMBL" id="JAJNDC010000001">
    <property type="protein sequence ID" value="MCW9711659.1"/>
    <property type="molecule type" value="Genomic_DNA"/>
</dbReference>
<dbReference type="PROSITE" id="PS50234">
    <property type="entry name" value="VWFA"/>
    <property type="match status" value="1"/>
</dbReference>
<keyword evidence="2 5" id="KW-0812">Transmembrane</keyword>
<evidence type="ECO:0000259" key="6">
    <source>
        <dbReference type="PROSITE" id="PS50234"/>
    </source>
</evidence>
<dbReference type="InterPro" id="IPR024163">
    <property type="entry name" value="Aerotolerance_reg_N"/>
</dbReference>
<keyword evidence="3 5" id="KW-1133">Transmembrane helix</keyword>
<keyword evidence="8" id="KW-1185">Reference proteome</keyword>
<name>A0ABT3PUX7_9BACT</name>
<dbReference type="PANTHER" id="PTHR22550">
    <property type="entry name" value="SPORE GERMINATION PROTEIN"/>
    <property type="match status" value="1"/>
</dbReference>
<comment type="caution">
    <text evidence="7">The sequence shown here is derived from an EMBL/GenBank/DDBJ whole genome shotgun (WGS) entry which is preliminary data.</text>
</comment>